<dbReference type="InterPro" id="IPR005607">
    <property type="entry name" value="BSD_dom"/>
</dbReference>
<dbReference type="SUPFAM" id="SSF140383">
    <property type="entry name" value="BSD domain-like"/>
    <property type="match status" value="1"/>
</dbReference>
<accession>A0A061J0X9</accession>
<feature type="compositionally biased region" description="Polar residues" evidence="1">
    <location>
        <begin position="453"/>
        <end position="466"/>
    </location>
</feature>
<name>A0A061J0X9_TRYRA</name>
<organism evidence="3 4">
    <name type="scientific">Trypanosoma rangeli SC58</name>
    <dbReference type="NCBI Taxonomy" id="429131"/>
    <lineage>
        <taxon>Eukaryota</taxon>
        <taxon>Discoba</taxon>
        <taxon>Euglenozoa</taxon>
        <taxon>Kinetoplastea</taxon>
        <taxon>Metakinetoplastina</taxon>
        <taxon>Trypanosomatida</taxon>
        <taxon>Trypanosomatidae</taxon>
        <taxon>Trypanosoma</taxon>
        <taxon>Herpetosoma</taxon>
    </lineage>
</organism>
<protein>
    <recommendedName>
        <fullName evidence="2">BSD domain-containing protein</fullName>
    </recommendedName>
</protein>
<gene>
    <name evidence="3" type="ORF">TRSC58_05366</name>
</gene>
<proteinExistence type="predicted"/>
<evidence type="ECO:0000256" key="1">
    <source>
        <dbReference type="SAM" id="MobiDB-lite"/>
    </source>
</evidence>
<feature type="domain" description="BSD" evidence="2">
    <location>
        <begin position="286"/>
        <end position="317"/>
    </location>
</feature>
<dbReference type="SMART" id="SM00751">
    <property type="entry name" value="BSD"/>
    <property type="match status" value="1"/>
</dbReference>
<dbReference type="Gene3D" id="1.10.3970.10">
    <property type="entry name" value="BSD domain"/>
    <property type="match status" value="1"/>
</dbReference>
<reference evidence="3 4" key="1">
    <citation type="submission" date="2013-07" db="EMBL/GenBank/DDBJ databases">
        <authorList>
            <person name="Stoco P.H."/>
            <person name="Wagner G."/>
            <person name="Gerber A."/>
            <person name="Zaha A."/>
            <person name="Thompson C."/>
            <person name="Bartholomeu D.C."/>
            <person name="Luckemeyer D.D."/>
            <person name="Bahia D."/>
            <person name="Loreto E."/>
            <person name="Prestes E.B."/>
            <person name="Lima F.M."/>
            <person name="Rodrigues-Luiz G."/>
            <person name="Vallejo G.A."/>
            <person name="Filho J.F."/>
            <person name="Monteiro K.M."/>
            <person name="Tyler K.M."/>
            <person name="de Almeida L.G."/>
            <person name="Ortiz M.F."/>
            <person name="Siervo M.A."/>
            <person name="de Moraes M.H."/>
            <person name="Cunha O.L."/>
            <person name="Mendonca-Neto R."/>
            <person name="Silva R."/>
            <person name="Teixeira S.M."/>
            <person name="Murta S.M."/>
            <person name="Sincero T.C."/>
            <person name="Mendes T.A."/>
            <person name="Urmenyi T.P."/>
            <person name="Silva V.G."/>
            <person name="da Rocha W.D."/>
            <person name="Andersson B."/>
            <person name="Romanha A.J."/>
            <person name="Steindel M."/>
            <person name="de Vasconcelos A.T."/>
            <person name="Grisard E.C."/>
        </authorList>
    </citation>
    <scope>NUCLEOTIDE SEQUENCE [LARGE SCALE GENOMIC DNA]</scope>
    <source>
        <strain evidence="3 4">SC58</strain>
    </source>
</reference>
<feature type="region of interest" description="Disordered" evidence="1">
    <location>
        <begin position="443"/>
        <end position="531"/>
    </location>
</feature>
<feature type="compositionally biased region" description="Basic and acidic residues" evidence="1">
    <location>
        <begin position="519"/>
        <end position="531"/>
    </location>
</feature>
<dbReference type="OrthoDB" id="47923at2759"/>
<sequence length="531" mass="58953">MTSVELVSNPSNELSTYRWAVGGLRNLNRKNKLSSLPFWAPNHVTKKHQFRCVLISGMVAKEREADDYVGLILELIPPPEGDEAAYPGGCSVTVRVVNRVHDDRAHDIEQTQTVAFVPGQLQMSFSELIPSTILNSPEFVEGGDMSLFLEVTIETGVNVAVGTVNKMASKFWGTVCESVNQMARKVSKAYSDTRKEYGTQGEEEALSVPWDNVPKNWVGREKEWRHLIAEQIVEDEGTFRYGTNRGLSKDEQALLLQCGLNQRLITNAQAQFDYDRDVHTGLLALPGMRQQRYHLVPGKIKEKVFWANYFSKVVALSQCKNDEQVRILLTVLNAPPAVKARDMSSFQAVDEEKVLEDVKAAQETADMLVEYLTDNAPHGEMLVNAAATACKGQVKQLDGYYKRVDLSEETLKMVGAVLKRLRERLDAYAEWEEEHAASLSLLKKSEDDAPASQDATAEETLSNSEASLLITGRAKGEEDAAVDAGESQVTSTNPTTKAGDSAWGSMDFPLMPWEEEEGVDVHKHEKDAGEK</sequence>
<dbReference type="PROSITE" id="PS50858">
    <property type="entry name" value="BSD"/>
    <property type="match status" value="1"/>
</dbReference>
<dbReference type="Proteomes" id="UP000031737">
    <property type="component" value="Unassembled WGS sequence"/>
</dbReference>
<evidence type="ECO:0000313" key="3">
    <source>
        <dbReference type="EMBL" id="ESL06952.1"/>
    </source>
</evidence>
<dbReference type="Pfam" id="PF03909">
    <property type="entry name" value="BSD"/>
    <property type="match status" value="1"/>
</dbReference>
<dbReference type="AlphaFoldDB" id="A0A061J0X9"/>
<dbReference type="EMBL" id="AUPL01005366">
    <property type="protein sequence ID" value="ESL06952.1"/>
    <property type="molecule type" value="Genomic_DNA"/>
</dbReference>
<evidence type="ECO:0000313" key="4">
    <source>
        <dbReference type="Proteomes" id="UP000031737"/>
    </source>
</evidence>
<evidence type="ECO:0000259" key="2">
    <source>
        <dbReference type="PROSITE" id="PS50858"/>
    </source>
</evidence>
<keyword evidence="4" id="KW-1185">Reference proteome</keyword>
<feature type="compositionally biased region" description="Polar residues" evidence="1">
    <location>
        <begin position="487"/>
        <end position="498"/>
    </location>
</feature>
<comment type="caution">
    <text evidence="3">The sequence shown here is derived from an EMBL/GenBank/DDBJ whole genome shotgun (WGS) entry which is preliminary data.</text>
</comment>
<dbReference type="InterPro" id="IPR035925">
    <property type="entry name" value="BSD_dom_sf"/>
</dbReference>
<dbReference type="VEuPathDB" id="TriTrypDB:TRSC58_05366"/>